<dbReference type="InterPro" id="IPR015406">
    <property type="entry name" value="GpJ_CSF"/>
</dbReference>
<gene>
    <name evidence="5" type="ORF">LLW09_05250</name>
</gene>
<feature type="domain" description="Tip attachment protein J central straight fiber" evidence="2">
    <location>
        <begin position="1157"/>
        <end position="1278"/>
    </location>
</feature>
<dbReference type="Pfam" id="PF24801">
    <property type="entry name" value="FNIII-A_GpJ"/>
    <property type="match status" value="1"/>
</dbReference>
<feature type="region of interest" description="Disordered" evidence="1">
    <location>
        <begin position="1"/>
        <end position="36"/>
    </location>
</feature>
<evidence type="ECO:0000259" key="4">
    <source>
        <dbReference type="Pfam" id="PF24801"/>
    </source>
</evidence>
<protein>
    <submittedName>
        <fullName evidence="5">Phage tail protein</fullName>
    </submittedName>
</protein>
<evidence type="ECO:0000313" key="6">
    <source>
        <dbReference type="Proteomes" id="UP001336015"/>
    </source>
</evidence>
<accession>A0ABU6BPA5</accession>
<dbReference type="InterPro" id="IPR055385">
    <property type="entry name" value="GpJ_HDII-ins2"/>
</dbReference>
<dbReference type="InterPro" id="IPR032876">
    <property type="entry name" value="J_dom"/>
</dbReference>
<proteinExistence type="predicted"/>
<feature type="domain" description="Tip attachment protein J HDII-ins2" evidence="4">
    <location>
        <begin position="106"/>
        <end position="229"/>
    </location>
</feature>
<feature type="compositionally biased region" description="Basic residues" evidence="1">
    <location>
        <begin position="7"/>
        <end position="17"/>
    </location>
</feature>
<dbReference type="InterPro" id="IPR053171">
    <property type="entry name" value="Viral_Tip_Attach_Protein"/>
</dbReference>
<name>A0ABU6BPA5_9PSED</name>
<reference evidence="5 6" key="1">
    <citation type="journal article" date="2023" name="Int J Dairy Technol">
        <title>Genome based analysis of Pseudomonas paracarnis RQ057, a strain responsible for blue discoloration spoilage in processed cheese.</title>
        <authorList>
            <person name="Rodrigues Rd.S."/>
            <person name="Machado S.G."/>
            <person name="de Carvalho A.F."/>
            <person name="Nero L.A."/>
        </authorList>
    </citation>
    <scope>NUCLEOTIDE SEQUENCE [LARGE SCALE GENOMIC DNA]</scope>
    <source>
        <strain evidence="5 6">RQ057</strain>
    </source>
</reference>
<evidence type="ECO:0000259" key="2">
    <source>
        <dbReference type="Pfam" id="PF09327"/>
    </source>
</evidence>
<sequence length="1309" mass="142047">MSAVAKKTSHAAARTRRAVIGSKGGQAKEKKPSIAQNSVPSISTTRILYMWSWGPIVGPVDGLRSIKLDGTPIQGPDGTLNYPGVKWQFRNGELNQARLEGNTESSNEIDVKQELIFGTPWLHSITNPVLDAVRLRLSWPVLRSQDTAGNINGVRIDYAVDISTDNGPYLEALVSFVDRKNVTEYERAHRLELPAGSRWTVRVRRLTPNANSDLVSDQMVVKAIAEVVDSDQEYPLTAVSSIEYDAQTFGGDIAKIAVLMRGRIIRVPTNYNPETRTYSTSGTGTSNGIWDGTFKEAYTNNPAWIFYDLVLHPYYGLGDRIDATMVDRWSLYRIAQYCDQMVPDGKGGMEPRFTCNLYFQKQAEAYAVLQDLASIFHGLAYWDGSQIVVNADMPGDPVYTYNQTQILNNGAIKYEGTRARDRHTLYMVGWDNPDQGFETDKEPVFDDEAMIELGGIVRETSVGAIGCTSLGQAQRAGQWAALTEKLQTQGGVFRVGLDGDIPKPGQVIAVADPMLVGRKNGGRIAAAAGRVVTLDRDTVVPVGARLMVNLPSGKSEGRVVKSVVGRDVTVMADFSEQPQAECGWILDYEDLKLMQFYVRNVTRPEWHQFQLEVIQHDPSKFDAIDNGAVVDPRPITGIPIGSQDAPARVMLSQHVVIEQGIAVTVMSIAWDAAPNAVAYDVEWKWGAREWIRVPRTAEQMVDVRGIYSGQYMARVRAVSALNVSSIPVTSALTNLEGKTGLPPAVSFLTTTSLIYGIGIQWGFPPGAEDTQRTELWYSESPDLTTAVKLSDFSYPQASHEMHSLLAGASLFFWARLVDRTGNVGPFWPVPGAVNGQASSKQSDYEAYYAEKIGKGALYQSLREEIELITGDGPGSVNERLEEAKQELEDLIKQVSDALAYDPAKPYLKGDIVRLDQRLYQAKGPVPVGVTPPDVTYWIDIGTILETTDALVSQVQIIETKIEEIDGKVLATATSVEALRSAARGDDGAGDLADAIKGWTSTADLAVERKTRASENDAMAQQLLTLGAQVGDNKSSLTVLEQVVASNRETSAAQITKLNSDLSAVDQKANGTAQALSSLDTKVTNLDGKITSQASSNEALRASVRGDDGSGDLAGAIKAWESTAAISTEKKVRASEIEAQAKVSETLQSSIGQTSASVQSVSETVVQLNGKVLAQTTMKAQTIVDGRKVVSGLAFGANGEQSEFLIFAQRFAVVNEVNGKVDPMFVLENGQAVFNTAIISKAIIQEIILGMVLRSPTVDSKGRPLLEINIPAGTVIVRGEGTDGSSLLDNSGISVFDANEKRRGKFGRLT</sequence>
<dbReference type="RefSeq" id="WP_220381794.1">
    <property type="nucleotide sequence ID" value="NZ_JAEFBF010000016.1"/>
</dbReference>
<organism evidence="5 6">
    <name type="scientific">Pseudomonas paracarnis</name>
    <dbReference type="NCBI Taxonomy" id="2750625"/>
    <lineage>
        <taxon>Bacteria</taxon>
        <taxon>Pseudomonadati</taxon>
        <taxon>Pseudomonadota</taxon>
        <taxon>Gammaproteobacteria</taxon>
        <taxon>Pseudomonadales</taxon>
        <taxon>Pseudomonadaceae</taxon>
        <taxon>Pseudomonas</taxon>
    </lineage>
</organism>
<comment type="caution">
    <text evidence="5">The sequence shown here is derived from an EMBL/GenBank/DDBJ whole genome shotgun (WGS) entry which is preliminary data.</text>
</comment>
<dbReference type="Pfam" id="PF09327">
    <property type="entry name" value="Phage_Tail_Tip"/>
    <property type="match status" value="1"/>
</dbReference>
<evidence type="ECO:0000313" key="5">
    <source>
        <dbReference type="EMBL" id="MEB3781969.1"/>
    </source>
</evidence>
<feature type="domain" description="Tip attachment protein J" evidence="3">
    <location>
        <begin position="361"/>
        <end position="526"/>
    </location>
</feature>
<dbReference type="EMBL" id="JAJGWQ010000002">
    <property type="protein sequence ID" value="MEB3781969.1"/>
    <property type="molecule type" value="Genomic_DNA"/>
</dbReference>
<keyword evidence="6" id="KW-1185">Reference proteome</keyword>
<dbReference type="Pfam" id="PF13550">
    <property type="entry name" value="Phage-tail_3"/>
    <property type="match status" value="1"/>
</dbReference>
<dbReference type="PANTHER" id="PTHR36251:SF2">
    <property type="entry name" value="GIFSY-2 PROPHAGE HOST SPECIFICITY PROTEIN J, PHAGE LAMBDA"/>
    <property type="match status" value="1"/>
</dbReference>
<evidence type="ECO:0000256" key="1">
    <source>
        <dbReference type="SAM" id="MobiDB-lite"/>
    </source>
</evidence>
<dbReference type="PANTHER" id="PTHR36251">
    <property type="entry name" value="FELS-1 PROPHAGE HOST SPECIFICITY PROTEIN-RELATED"/>
    <property type="match status" value="1"/>
</dbReference>
<evidence type="ECO:0000259" key="3">
    <source>
        <dbReference type="Pfam" id="PF13550"/>
    </source>
</evidence>
<dbReference type="Proteomes" id="UP001336015">
    <property type="component" value="Unassembled WGS sequence"/>
</dbReference>